<protein>
    <submittedName>
        <fullName evidence="4">EF-hand domain-containing protein</fullName>
    </submittedName>
</protein>
<feature type="compositionally biased region" description="Low complexity" evidence="1">
    <location>
        <begin position="120"/>
        <end position="134"/>
    </location>
</feature>
<feature type="compositionally biased region" description="Basic and acidic residues" evidence="1">
    <location>
        <begin position="233"/>
        <end position="242"/>
    </location>
</feature>
<keyword evidence="5" id="KW-1185">Reference proteome</keyword>
<name>A0A9P1DN93_9DINO</name>
<reference evidence="3" key="2">
    <citation type="submission" date="2024-04" db="EMBL/GenBank/DDBJ databases">
        <authorList>
            <person name="Chen Y."/>
            <person name="Shah S."/>
            <person name="Dougan E. K."/>
            <person name="Thang M."/>
            <person name="Chan C."/>
        </authorList>
    </citation>
    <scope>NUCLEOTIDE SEQUENCE [LARGE SCALE GENOMIC DNA]</scope>
</reference>
<proteinExistence type="predicted"/>
<dbReference type="EMBL" id="CAMXCT020005868">
    <property type="protein sequence ID" value="CAL1166839.1"/>
    <property type="molecule type" value="Genomic_DNA"/>
</dbReference>
<feature type="region of interest" description="Disordered" evidence="1">
    <location>
        <begin position="255"/>
        <end position="304"/>
    </location>
</feature>
<gene>
    <name evidence="2" type="ORF">C1SCF055_LOCUS38427</name>
</gene>
<dbReference type="AlphaFoldDB" id="A0A9P1DN93"/>
<feature type="compositionally biased region" description="Low complexity" evidence="1">
    <location>
        <begin position="1"/>
        <end position="15"/>
    </location>
</feature>
<dbReference type="OrthoDB" id="435283at2759"/>
<evidence type="ECO:0000256" key="1">
    <source>
        <dbReference type="SAM" id="MobiDB-lite"/>
    </source>
</evidence>
<dbReference type="EMBL" id="CAMXCT030005868">
    <property type="protein sequence ID" value="CAL4800776.1"/>
    <property type="molecule type" value="Genomic_DNA"/>
</dbReference>
<accession>A0A9P1DN93</accession>
<feature type="compositionally biased region" description="Polar residues" evidence="1">
    <location>
        <begin position="45"/>
        <end position="62"/>
    </location>
</feature>
<feature type="region of interest" description="Disordered" evidence="1">
    <location>
        <begin position="1"/>
        <end position="242"/>
    </location>
</feature>
<sequence length="873" mass="97631">MARVARAARSVGGSRTIEPRHDEDLMDLHSPLFYSEGHRVPLPSTPKSASTPRRPMRQSTGGHLSARSGAPGSPKKGGASPQGKVESFELLPAPTGSFTSDIDATDLAALYSEREELEPRTSSGASASSPSPRSASKKTTKGAGQRFPQEESRPSSSMSMRGAVFHSEGDIPLPRSPKNGRGSRPALPLRAVTERQMPRPGTSGGTPQGTPKSARGTGRAETADLPPVSSCAFDKDRGSFNSDVSDRELFSSLGEGMDSVKESPRSPSKKFSKGAPPRMFRPETEQEARPSSSMSMRSRSGVEPLPPRRLSFVGMSINDVWQAIQEEEPFLDWLPEFWDRVLTAPCPAACKTLALRSLANWVAIYNRWQAVGEWKPGQAPRFFNAFEAQQMLGIPLPRVMDFVKLFDPPGYARANQTKSPQDYVRIKLPVSPLITVCILMSTAICKKQKIRFLLGVFDENDNRTFEEEEFVEMLLALFRGMAAMFNLLNMKEVLPSVQRMEALAKHLFRRIIDFYQVKTGNGLVGDSVPFQVIQDWLLGDSSDALNAPFALFIHRYSTPGEEEDPEIFEDEDQKFRLSHTAPVDLPLETAASLDATFSNRHELVVAQKLFNYCLSTGGFGVSHSAAEAAVGPIDAELWIDKLHRALDATEDARGVGRTTFTSFLKRLCPKATARHLRMFHSWLKEYQHLEELQSEVGKTRLSLRRFQNFIALPKLPVKMRQEMSLDWQTRASESELEDYVENCCPPDFRPFPGDPVVDAVIEELLQLQLAQQELMVQRWMRLFAPRKSPEASLCSKPAFLKPKVPMEEWQKWNQVLDLFEVPAHGRADRDQLLRTRMLSKDIVAVLGTLLPKQSFSRDGFLHLMCQLKNYRPR</sequence>
<evidence type="ECO:0000313" key="3">
    <source>
        <dbReference type="EMBL" id="CAL1166839.1"/>
    </source>
</evidence>
<dbReference type="Proteomes" id="UP001152797">
    <property type="component" value="Unassembled WGS sequence"/>
</dbReference>
<comment type="caution">
    <text evidence="2">The sequence shown here is derived from an EMBL/GenBank/DDBJ whole genome shotgun (WGS) entry which is preliminary data.</text>
</comment>
<organism evidence="2">
    <name type="scientific">Cladocopium goreaui</name>
    <dbReference type="NCBI Taxonomy" id="2562237"/>
    <lineage>
        <taxon>Eukaryota</taxon>
        <taxon>Sar</taxon>
        <taxon>Alveolata</taxon>
        <taxon>Dinophyceae</taxon>
        <taxon>Suessiales</taxon>
        <taxon>Symbiodiniaceae</taxon>
        <taxon>Cladocopium</taxon>
    </lineage>
</organism>
<evidence type="ECO:0000313" key="2">
    <source>
        <dbReference type="EMBL" id="CAI4013464.1"/>
    </source>
</evidence>
<evidence type="ECO:0000313" key="5">
    <source>
        <dbReference type="Proteomes" id="UP001152797"/>
    </source>
</evidence>
<reference evidence="2" key="1">
    <citation type="submission" date="2022-10" db="EMBL/GenBank/DDBJ databases">
        <authorList>
            <person name="Chen Y."/>
            <person name="Dougan E. K."/>
            <person name="Chan C."/>
            <person name="Rhodes N."/>
            <person name="Thang M."/>
        </authorList>
    </citation>
    <scope>NUCLEOTIDE SEQUENCE</scope>
</reference>
<evidence type="ECO:0000313" key="4">
    <source>
        <dbReference type="EMBL" id="CAL4800776.1"/>
    </source>
</evidence>
<dbReference type="EMBL" id="CAMXCT010005868">
    <property type="protein sequence ID" value="CAI4013464.1"/>
    <property type="molecule type" value="Genomic_DNA"/>
</dbReference>
<feature type="compositionally biased region" description="Basic and acidic residues" evidence="1">
    <location>
        <begin position="17"/>
        <end position="27"/>
    </location>
</feature>